<gene>
    <name evidence="1" type="ORF">NM203_25185</name>
</gene>
<keyword evidence="2" id="KW-1185">Reference proteome</keyword>
<dbReference type="RefSeq" id="WP_255063328.1">
    <property type="nucleotide sequence ID" value="NZ_JANDBD010000011.1"/>
</dbReference>
<proteinExistence type="predicted"/>
<reference evidence="1 2" key="1">
    <citation type="submission" date="2022-06" db="EMBL/GenBank/DDBJ databases">
        <title>Mycolicibacterium sp. CAU 1645 isolated from seawater.</title>
        <authorList>
            <person name="Kim W."/>
        </authorList>
    </citation>
    <scope>NUCLEOTIDE SEQUENCE [LARGE SCALE GENOMIC DNA]</scope>
    <source>
        <strain evidence="1 2">CAU 1645</strain>
    </source>
</reference>
<organism evidence="1 2">
    <name type="scientific">Mycolicibacterium arenosum</name>
    <dbReference type="NCBI Taxonomy" id="2952157"/>
    <lineage>
        <taxon>Bacteria</taxon>
        <taxon>Bacillati</taxon>
        <taxon>Actinomycetota</taxon>
        <taxon>Actinomycetes</taxon>
        <taxon>Mycobacteriales</taxon>
        <taxon>Mycobacteriaceae</taxon>
        <taxon>Mycolicibacterium</taxon>
    </lineage>
</organism>
<sequence length="94" mass="9704">MGAHIDVAVLLNAAGRFDAAADALNRVAHMRVTFGAATAGRAHVAHGEAVHGDVVRLCDDIRAWSRSNVGIASALRASADRYVGADARATARLG</sequence>
<evidence type="ECO:0000313" key="2">
    <source>
        <dbReference type="Proteomes" id="UP001651690"/>
    </source>
</evidence>
<dbReference type="EMBL" id="JANDBD010000011">
    <property type="protein sequence ID" value="MCP9275489.1"/>
    <property type="molecule type" value="Genomic_DNA"/>
</dbReference>
<dbReference type="Pfam" id="PF10824">
    <property type="entry name" value="T7SS_ESX_EspC"/>
    <property type="match status" value="1"/>
</dbReference>
<protein>
    <submittedName>
        <fullName evidence="1">Type VII secretion target</fullName>
    </submittedName>
</protein>
<evidence type="ECO:0000313" key="1">
    <source>
        <dbReference type="EMBL" id="MCP9275489.1"/>
    </source>
</evidence>
<dbReference type="InterPro" id="IPR022536">
    <property type="entry name" value="EspC"/>
</dbReference>
<accession>A0ABT1MB91</accession>
<comment type="caution">
    <text evidence="1">The sequence shown here is derived from an EMBL/GenBank/DDBJ whole genome shotgun (WGS) entry which is preliminary data.</text>
</comment>
<dbReference type="Proteomes" id="UP001651690">
    <property type="component" value="Unassembled WGS sequence"/>
</dbReference>
<name>A0ABT1MB91_9MYCO</name>